<proteinExistence type="predicted"/>
<organism evidence="1 2">
    <name type="scientific">Thanatephorus cucumeris (strain AG1-IA)</name>
    <name type="common">Rice sheath blight fungus</name>
    <name type="synonym">Rhizoctonia solani</name>
    <dbReference type="NCBI Taxonomy" id="983506"/>
    <lineage>
        <taxon>Eukaryota</taxon>
        <taxon>Fungi</taxon>
        <taxon>Dikarya</taxon>
        <taxon>Basidiomycota</taxon>
        <taxon>Agaricomycotina</taxon>
        <taxon>Agaricomycetes</taxon>
        <taxon>Cantharellales</taxon>
        <taxon>Ceratobasidiaceae</taxon>
        <taxon>Rhizoctonia</taxon>
        <taxon>Rhizoctonia solani AG-1</taxon>
    </lineage>
</organism>
<dbReference type="Proteomes" id="UP000011668">
    <property type="component" value="Unassembled WGS sequence"/>
</dbReference>
<dbReference type="EMBL" id="AFRT01002103">
    <property type="protein sequence ID" value="ELU38662.1"/>
    <property type="molecule type" value="Genomic_DNA"/>
</dbReference>
<gene>
    <name evidence="1" type="ORF">AG1IA_07308</name>
</gene>
<dbReference type="STRING" id="983506.L8WPG0"/>
<evidence type="ECO:0000313" key="1">
    <source>
        <dbReference type="EMBL" id="ELU38662.1"/>
    </source>
</evidence>
<reference evidence="1 2" key="1">
    <citation type="journal article" date="2013" name="Nat. Commun.">
        <title>The evolution and pathogenic mechanisms of the rice sheath blight pathogen.</title>
        <authorList>
            <person name="Zheng A."/>
            <person name="Lin R."/>
            <person name="Xu L."/>
            <person name="Qin P."/>
            <person name="Tang C."/>
            <person name="Ai P."/>
            <person name="Zhang D."/>
            <person name="Liu Y."/>
            <person name="Sun Z."/>
            <person name="Feng H."/>
            <person name="Wang Y."/>
            <person name="Chen Y."/>
            <person name="Liang X."/>
            <person name="Fu R."/>
            <person name="Li Q."/>
            <person name="Zhang J."/>
            <person name="Yu X."/>
            <person name="Xie Z."/>
            <person name="Ding L."/>
            <person name="Guan P."/>
            <person name="Tang J."/>
            <person name="Liang Y."/>
            <person name="Wang S."/>
            <person name="Deng Q."/>
            <person name="Li S."/>
            <person name="Zhu J."/>
            <person name="Wang L."/>
            <person name="Liu H."/>
            <person name="Li P."/>
        </authorList>
    </citation>
    <scope>NUCLEOTIDE SEQUENCE [LARGE SCALE GENOMIC DNA]</scope>
    <source>
        <strain evidence="2">AG-1 IA</strain>
    </source>
</reference>
<sequence length="314" mass="35508">MVLEHKRVARFQSGILWHFDESANVFLNYNAFQSRIISDNFLETVAGDVINIARPPLNTRPYSSDEFWRTCTLGWGCLNGTWTNALLNHSPDASNITNALPLSSFQSQYPTIIDQKFMCPVFKTKQTGALLVSVFVEIQKEARYERDSVWLVITGITVRIALLTPHQQKPKTQGPPTTNTRVIYQPGRLLLMLLRSMHPIYPIVVQRVSQPSNNGIQCRITFLCVPPKKRTNYLRGHLPLVPQVSQLSLNRTISRDTTNTSQAARAFGEHDHISPLPPRALVQNSRGPLILQPSQKPHHAEYTSDNCGKACIMW</sequence>
<protein>
    <submittedName>
        <fullName evidence="1">Uncharacterized protein</fullName>
    </submittedName>
</protein>
<comment type="caution">
    <text evidence="1">The sequence shown here is derived from an EMBL/GenBank/DDBJ whole genome shotgun (WGS) entry which is preliminary data.</text>
</comment>
<keyword evidence="2" id="KW-1185">Reference proteome</keyword>
<name>L8WPG0_THACA</name>
<accession>L8WPG0</accession>
<dbReference type="AlphaFoldDB" id="L8WPG0"/>
<dbReference type="HOGENOM" id="CLU_886175_0_0_1"/>
<evidence type="ECO:0000313" key="2">
    <source>
        <dbReference type="Proteomes" id="UP000011668"/>
    </source>
</evidence>